<proteinExistence type="predicted"/>
<feature type="region of interest" description="Disordered" evidence="2">
    <location>
        <begin position="45"/>
        <end position="64"/>
    </location>
</feature>
<comment type="caution">
    <text evidence="3">The sequence shown here is derived from an EMBL/GenBank/DDBJ whole genome shotgun (WGS) entry which is preliminary data.</text>
</comment>
<feature type="compositionally biased region" description="Low complexity" evidence="2">
    <location>
        <begin position="8"/>
        <end position="26"/>
    </location>
</feature>
<reference evidence="3 4" key="1">
    <citation type="journal article" date="2023" name="Hortic Res">
        <title>Pangenome of water caltrop reveals structural variations and asymmetric subgenome divergence after allopolyploidization.</title>
        <authorList>
            <person name="Zhang X."/>
            <person name="Chen Y."/>
            <person name="Wang L."/>
            <person name="Yuan Y."/>
            <person name="Fang M."/>
            <person name="Shi L."/>
            <person name="Lu R."/>
            <person name="Comes H.P."/>
            <person name="Ma Y."/>
            <person name="Chen Y."/>
            <person name="Huang G."/>
            <person name="Zhou Y."/>
            <person name="Zheng Z."/>
            <person name="Qiu Y."/>
        </authorList>
    </citation>
    <scope>NUCLEOTIDE SEQUENCE [LARGE SCALE GENOMIC DNA]</scope>
    <source>
        <tissue evidence="3">Roots</tissue>
    </source>
</reference>
<feature type="region of interest" description="Disordered" evidence="2">
    <location>
        <begin position="1"/>
        <end position="38"/>
    </location>
</feature>
<evidence type="ECO:0000256" key="2">
    <source>
        <dbReference type="SAM" id="MobiDB-lite"/>
    </source>
</evidence>
<dbReference type="AlphaFoldDB" id="A0AAN7Q1H9"/>
<gene>
    <name evidence="3" type="ORF">SAY87_008862</name>
</gene>
<evidence type="ECO:0000313" key="4">
    <source>
        <dbReference type="Proteomes" id="UP001345219"/>
    </source>
</evidence>
<organism evidence="3 4">
    <name type="scientific">Trapa incisa</name>
    <dbReference type="NCBI Taxonomy" id="236973"/>
    <lineage>
        <taxon>Eukaryota</taxon>
        <taxon>Viridiplantae</taxon>
        <taxon>Streptophyta</taxon>
        <taxon>Embryophyta</taxon>
        <taxon>Tracheophyta</taxon>
        <taxon>Spermatophyta</taxon>
        <taxon>Magnoliopsida</taxon>
        <taxon>eudicotyledons</taxon>
        <taxon>Gunneridae</taxon>
        <taxon>Pentapetalae</taxon>
        <taxon>rosids</taxon>
        <taxon>malvids</taxon>
        <taxon>Myrtales</taxon>
        <taxon>Lythraceae</taxon>
        <taxon>Trapa</taxon>
    </lineage>
</organism>
<feature type="compositionally biased region" description="Polar residues" evidence="2">
    <location>
        <begin position="339"/>
        <end position="352"/>
    </location>
</feature>
<dbReference type="PANTHER" id="PTHR35493:SF1">
    <property type="entry name" value="STRUCTURAL MAINTENANCE OF CHROMOSOMES PROTEIN"/>
    <property type="match status" value="1"/>
</dbReference>
<sequence length="399" mass="44310">MAFPAKPSSRYSSYDARSSASSLFSDQPSSSVELKSPSIAPAVTSRALARANPSDLSKGKPQKLSSMMRNLMSKAKSGGGSSNKAMRLVIPSDVIAQDLKKTAKKQGMGMGLGELPRKLFGVDKEKKKKKEVKALTDLKGNGNGNARTLAMVLRSERELLSSNKELEMEIADLKLMLEQKNKEVEKLKDLCLSQREEIKSLKNAVLFPDARNNQVQDLVDKQGSELKQAKQVIPALQRQITSLTSQLQCLADDLAEVKAEKYSTRPRFPRSPMYGHEEAANSLEFSSTEATAPGTPDDLFTKDFNPCLTPYTTKAKSKEFDILNYDSPEYDVDDDVSSNKNSQTWRGTSKNPDMTHGKKLCKSSDCCKNPDMISIMATKGRRSDENRCTYIRQVQHRMF</sequence>
<feature type="region of interest" description="Disordered" evidence="2">
    <location>
        <begin position="332"/>
        <end position="356"/>
    </location>
</feature>
<accession>A0AAN7Q1H9</accession>
<evidence type="ECO:0000256" key="1">
    <source>
        <dbReference type="SAM" id="Coils"/>
    </source>
</evidence>
<dbReference type="PANTHER" id="PTHR35493">
    <property type="entry name" value="STRUCTURAL MAINTENANCE OF CHROMOSOMES PROTEIN"/>
    <property type="match status" value="1"/>
</dbReference>
<dbReference type="Proteomes" id="UP001345219">
    <property type="component" value="Chromosome 8"/>
</dbReference>
<name>A0AAN7Q1H9_9MYRT</name>
<evidence type="ECO:0000313" key="3">
    <source>
        <dbReference type="EMBL" id="KAK4755105.1"/>
    </source>
</evidence>
<dbReference type="EMBL" id="JAXIOK010000014">
    <property type="protein sequence ID" value="KAK4755105.1"/>
    <property type="molecule type" value="Genomic_DNA"/>
</dbReference>
<feature type="coiled-coil region" evidence="1">
    <location>
        <begin position="156"/>
        <end position="260"/>
    </location>
</feature>
<keyword evidence="1" id="KW-0175">Coiled coil</keyword>
<keyword evidence="4" id="KW-1185">Reference proteome</keyword>
<protein>
    <submittedName>
        <fullName evidence="3">Uncharacterized protein</fullName>
    </submittedName>
</protein>